<dbReference type="Proteomes" id="UP001501734">
    <property type="component" value="Unassembled WGS sequence"/>
</dbReference>
<keyword evidence="2" id="KW-1185">Reference proteome</keyword>
<gene>
    <name evidence="1" type="ORF">GCM10022410_11210</name>
</gene>
<reference evidence="2" key="1">
    <citation type="journal article" date="2019" name="Int. J. Syst. Evol. Microbiol.">
        <title>The Global Catalogue of Microorganisms (GCM) 10K type strain sequencing project: providing services to taxonomists for standard genome sequencing and annotation.</title>
        <authorList>
            <consortium name="The Broad Institute Genomics Platform"/>
            <consortium name="The Broad Institute Genome Sequencing Center for Infectious Disease"/>
            <person name="Wu L."/>
            <person name="Ma J."/>
        </authorList>
    </citation>
    <scope>NUCLEOTIDE SEQUENCE [LARGE SCALE GENOMIC DNA]</scope>
    <source>
        <strain evidence="2">JCM 17250</strain>
    </source>
</reference>
<accession>A0ABP7VGZ0</accession>
<protein>
    <recommendedName>
        <fullName evidence="3">Transposase</fullName>
    </recommendedName>
</protein>
<dbReference type="EMBL" id="BAABDL010000058">
    <property type="protein sequence ID" value="GAA4066621.1"/>
    <property type="molecule type" value="Genomic_DNA"/>
</dbReference>
<evidence type="ECO:0008006" key="3">
    <source>
        <dbReference type="Google" id="ProtNLM"/>
    </source>
</evidence>
<evidence type="ECO:0000313" key="2">
    <source>
        <dbReference type="Proteomes" id="UP001501734"/>
    </source>
</evidence>
<sequence>MQISKLECKSQNLRANFSEIITRLSNSFGKELLRRQVSLNHAYIALNLREPSRFFLFSLKKSVVYVKINL</sequence>
<comment type="caution">
    <text evidence="1">The sequence shown here is derived from an EMBL/GenBank/DDBJ whole genome shotgun (WGS) entry which is preliminary data.</text>
</comment>
<evidence type="ECO:0000313" key="1">
    <source>
        <dbReference type="EMBL" id="GAA4066621.1"/>
    </source>
</evidence>
<organism evidence="1 2">
    <name type="scientific">Amphibacillus indicireducens</name>
    <dbReference type="NCBI Taxonomy" id="1076330"/>
    <lineage>
        <taxon>Bacteria</taxon>
        <taxon>Bacillati</taxon>
        <taxon>Bacillota</taxon>
        <taxon>Bacilli</taxon>
        <taxon>Bacillales</taxon>
        <taxon>Bacillaceae</taxon>
        <taxon>Amphibacillus</taxon>
    </lineage>
</organism>
<name>A0ABP7VGZ0_9BACI</name>
<proteinExistence type="predicted"/>